<evidence type="ECO:0000313" key="5">
    <source>
        <dbReference type="Proteomes" id="UP000051048"/>
    </source>
</evidence>
<accession>A0A0R1TLC2</accession>
<dbReference type="GO" id="GO:0005524">
    <property type="term" value="F:ATP binding"/>
    <property type="evidence" value="ECO:0007669"/>
    <property type="project" value="UniProtKB-KW"/>
</dbReference>
<name>A0A0R1TLC2_9LACO</name>
<dbReference type="InterPro" id="IPR032300">
    <property type="entry name" value="Antigen_C"/>
</dbReference>
<dbReference type="Gene3D" id="2.60.40.740">
    <property type="match status" value="15"/>
</dbReference>
<organism evidence="4 5">
    <name type="scientific">Ligilactobacillus equi DSM 15833 = JCM 10991</name>
    <dbReference type="NCBI Taxonomy" id="1423740"/>
    <lineage>
        <taxon>Bacteria</taxon>
        <taxon>Bacillati</taxon>
        <taxon>Bacillota</taxon>
        <taxon>Bacilli</taxon>
        <taxon>Lactobacillales</taxon>
        <taxon>Lactobacillaceae</taxon>
        <taxon>Ligilactobacillus</taxon>
    </lineage>
</organism>
<protein>
    <submittedName>
        <fullName evidence="4">sn-glycerol-3-phosphate transport atp-binding protein ugpc</fullName>
    </submittedName>
</protein>
<feature type="domain" description="Adhesin isopeptide-forming adherence" evidence="3">
    <location>
        <begin position="1560"/>
        <end position="1697"/>
    </location>
</feature>
<feature type="domain" description="Adhesin isopeptide-forming adherence" evidence="3">
    <location>
        <begin position="1226"/>
        <end position="1381"/>
    </location>
</feature>
<feature type="domain" description="Adhesin isopeptide-forming adherence" evidence="3">
    <location>
        <begin position="251"/>
        <end position="404"/>
    </location>
</feature>
<feature type="domain" description="Cell surface antigen C-terminal" evidence="2">
    <location>
        <begin position="900"/>
        <end position="1053"/>
    </location>
</feature>
<gene>
    <name evidence="4" type="ORF">FC36_GL000519</name>
</gene>
<dbReference type="EMBL" id="AZFH01000105">
    <property type="protein sequence ID" value="KRL79427.1"/>
    <property type="molecule type" value="Genomic_DNA"/>
</dbReference>
<dbReference type="NCBIfam" id="TIGR04228">
    <property type="entry name" value="isopep_sspB_C2"/>
    <property type="match status" value="4"/>
</dbReference>
<feature type="domain" description="Cell surface antigen C-terminal" evidence="2">
    <location>
        <begin position="1870"/>
        <end position="2023"/>
    </location>
</feature>
<feature type="domain" description="Adhesin isopeptide-forming adherence" evidence="3">
    <location>
        <begin position="1071"/>
        <end position="1218"/>
    </location>
</feature>
<feature type="domain" description="Adhesin isopeptide-forming adherence" evidence="3">
    <location>
        <begin position="737"/>
        <end position="895"/>
    </location>
</feature>
<proteinExistence type="predicted"/>
<reference evidence="4 5" key="1">
    <citation type="journal article" date="2015" name="Genome Announc.">
        <title>Expanding the biotechnology potential of lactobacilli through comparative genomics of 213 strains and associated genera.</title>
        <authorList>
            <person name="Sun Z."/>
            <person name="Harris H.M."/>
            <person name="McCann A."/>
            <person name="Guo C."/>
            <person name="Argimon S."/>
            <person name="Zhang W."/>
            <person name="Yang X."/>
            <person name="Jeffery I.B."/>
            <person name="Cooney J.C."/>
            <person name="Kagawa T.F."/>
            <person name="Liu W."/>
            <person name="Song Y."/>
            <person name="Salvetti E."/>
            <person name="Wrobel A."/>
            <person name="Rasinkangas P."/>
            <person name="Parkhill J."/>
            <person name="Rea M.C."/>
            <person name="O'Sullivan O."/>
            <person name="Ritari J."/>
            <person name="Douillard F.P."/>
            <person name="Paul Ross R."/>
            <person name="Yang R."/>
            <person name="Briner A.E."/>
            <person name="Felis G.E."/>
            <person name="de Vos W.M."/>
            <person name="Barrangou R."/>
            <person name="Klaenhammer T.R."/>
            <person name="Caufield P.W."/>
            <person name="Cui Y."/>
            <person name="Zhang H."/>
            <person name="O'Toole P.W."/>
        </authorList>
    </citation>
    <scope>NUCLEOTIDE SEQUENCE [LARGE SCALE GENOMIC DNA]</scope>
    <source>
        <strain evidence="4 5">DSM 15833</strain>
    </source>
</reference>
<evidence type="ECO:0000256" key="1">
    <source>
        <dbReference type="SAM" id="MobiDB-lite"/>
    </source>
</evidence>
<feature type="domain" description="Cell surface antigen C-terminal" evidence="2">
    <location>
        <begin position="1386"/>
        <end position="1541"/>
    </location>
</feature>
<dbReference type="Pfam" id="PF17998">
    <property type="entry name" value="AgI_II_C2"/>
    <property type="match status" value="9"/>
</dbReference>
<feature type="region of interest" description="Disordered" evidence="1">
    <location>
        <begin position="2516"/>
        <end position="2570"/>
    </location>
</feature>
<feature type="compositionally biased region" description="Low complexity" evidence="1">
    <location>
        <begin position="2517"/>
        <end position="2527"/>
    </location>
</feature>
<dbReference type="STRING" id="1423740.FC36_GL000519"/>
<evidence type="ECO:0000259" key="3">
    <source>
        <dbReference type="Pfam" id="PF17998"/>
    </source>
</evidence>
<feature type="domain" description="Adhesin isopeptide-forming adherence" evidence="3">
    <location>
        <begin position="2190"/>
        <end position="2361"/>
    </location>
</feature>
<keyword evidence="4" id="KW-0067">ATP-binding</keyword>
<evidence type="ECO:0000259" key="2">
    <source>
        <dbReference type="Pfam" id="PF16364"/>
    </source>
</evidence>
<feature type="domain" description="Adhesin isopeptide-forming adherence" evidence="3">
    <location>
        <begin position="2043"/>
        <end position="2184"/>
    </location>
</feature>
<feature type="domain" description="Cell surface antigen C-terminal" evidence="2">
    <location>
        <begin position="411"/>
        <end position="567"/>
    </location>
</feature>
<dbReference type="Proteomes" id="UP000051048">
    <property type="component" value="Unassembled WGS sequence"/>
</dbReference>
<comment type="caution">
    <text evidence="4">The sequence shown here is derived from an EMBL/GenBank/DDBJ whole genome shotgun (WGS) entry which is preliminary data.</text>
</comment>
<keyword evidence="4" id="KW-0547">Nucleotide-binding</keyword>
<feature type="domain" description="Adhesin isopeptide-forming adherence" evidence="3">
    <location>
        <begin position="1703"/>
        <end position="1865"/>
    </location>
</feature>
<dbReference type="PATRIC" id="fig|1423740.3.peg.561"/>
<dbReference type="InterPro" id="IPR026345">
    <property type="entry name" value="Adh_isopep-form_adh_dom"/>
</dbReference>
<feature type="compositionally biased region" description="Low complexity" evidence="1">
    <location>
        <begin position="2536"/>
        <end position="2547"/>
    </location>
</feature>
<evidence type="ECO:0000313" key="4">
    <source>
        <dbReference type="EMBL" id="KRL79427.1"/>
    </source>
</evidence>
<feature type="domain" description="Cell surface antigen C-terminal" evidence="2">
    <location>
        <begin position="2365"/>
        <end position="2523"/>
    </location>
</feature>
<sequence length="2602" mass="282663">MPVYEWISFGAADLPFDKPPILNTPTVNYHLDSVTVDKPSVEYHYDIPTYGSTSNPVVYNYNTLSVDKPVAEKASYNLQKLNVLHKAGKTDSEVIDNQTVDTNGKTIVAGDHGNFTVTTDALQASTNGANATRQQVVGYTIEDTIDPNVEIDLQGIHVSKSDDGSDLTKNFNISYNASTRQLVLTANKTLVDAMSSDLTKTYSGLTLDIPYTAKVSGATFKNQAKTYVNHGNGNIETVSNKTENKITDSKPTKSVSVDGNNANGKNVITNSVQEYTVNVDYTKFKDVPVSDSIKNNEVSFTDTMVITNKAGSLKADSVKLVDGSGKVIDKSLYTETITTLTKGNDETYAIKFVWKDGKKAVQSFGGQTLKLTYQVSSNDGVTGSITNSVVQNNFGVNYGGNVTTVNVVDINPKKDVYKNIGDTKSVNGEIVPFGSDVYFKITSSELPANRASVVKEWNFTDTLDNKVAYNGKWQVLAGSDMVNAQGQTVIRKNDDISKYFTFSLNGQNTKLTPNADYLALANLEKNRANANSYNLWVGATVKVSGWEYNTATETLNGDVDKTNTVKTFSYEPVNPIGDKDDRIGQSTSATATSANGMNVTKGDKITYELKGQALPQYHDPIKTFSATDIFDPAVKYTGFKAFMNVKDAKGKITQVDVTDLMQTNANGNTVEWTAKDALIKMMNSDKYNEQAYVTPTIYAFTEVLTDKDKIDNSYFVNINGKQDVSNIVTNQGVHATPTKDETVAGTNSNGRVVIAKDHIDYDVTWDLSQYNLKKTAISDEQMAKGMSVVDTLTATTGVIENLSKDGFKLVDGSGKAVSTQPQVTLTKTTKDGKDVYVATAKVTDVKKFLETYGGEKLHLKYTAIVADGKNGEIKNVAQQIDFNNPKDTPVVGNTVVDTTPVKDVVSKLGGTESLNGKKVDLGSTVYYKVSSSDLPANRASQITTWTFSDKLDDKVEYNGQWAVYASQEMKDHDNKVVIKKGQDISKYFQLVNDGQTLSLVANQDYMNLVNEHKDNVVGFNVNFGTTVKTAGWAYNTADENLNGAVDKTNQVKTFSYDPVTPEPNKEDSIGKNTNAKQVSINGKLVTKGDTITYALNGQVLKQYHEPIKTFSANDIFDKGLTYTGYKAMLNVTDKDGKVTQTDVTDHMKEQVNGNTVAWVADAELIKMMNSDEYNSKAGVTPTVYAYATVNTDQATRIDNAYWLNINGKQDVSNIVTNTPTRPTPVKAETINGKDGNSKVAIANDQIDYNVTWDLSKYASKTTAISAEQLAKGTKVVDTLTATQGIIQDLKKENVKVVDAKGKVVNATVAITKATKDGKDTYTITVTAKDPKKLIETYGGQKLSIKYSATVQNGKAGDIKNQASQVDFGNDPIQTNVVGNTVVNTVPVKDVTKTLNGTDSLNGKVAEIGSTVYYQVSSSNLPANRASNIKSWTFSDKIDSKAKLNGQWEVFAKSDLKDAKGNVVIKNNQDISRYFRLINNVDSVSLEAQQDFLDLVNLDVNKATNAKFTLNLGATILKSGFTYNTANEVLNGANDKTNTVKTFAFDPIVPHGEKDVKLGNATDTKAQTINGKNVVKGETLTYELKGQTLQQYHEIVKSFNAVDEFDSAVKYTGFKALLGDKDVTKLVTVKQDGNKVTWTANADLIKLMNSDEFNTKAGVTPTIFANVQVVADGVETIDNKYVVNINDKPDTSNTVENKTVKSTPTKSETVAGKDANGKIVLANDKINYKIGWDLSNFKLDNKLAISDATLAKGLSLHDTMTADKGVINALAPANEFKLVDANGKEVDNNLYTIAIPKATTKDGKEVYAFDVTAKDPKKFLQTYGGQKLTLTYDVTILDGVNGSIDNKAVQNDFGTDRPTPTVGNKVVNTTPVKDVLSSIGGKSVNGQVVPKDSVVYYQVSSSDLPANRATQVTDWTLHDVLDSKVAYKNFEVRATNDLKDAKGDVIVKKGDNISKYFTVKANGQTIDLKANADYVALLNLDVNKQVHGGFDLFIGATVKTAGWSYNTADETLNNVTDKTNQVKHFSFDPVTPKPTKDVALGNTTATDAQSINGAKVTPGSTLTYELKGQALNEYHEKVESFSATDTFDDGVDYQGYKAYLNKADGSQIDVTNHLTAKQDGNTVVWTADAELIKMMNSDEYNTKASETPTIYAQVKVNGKKAKTIENNYFVDINNKHGESNKVTNDSVVPTPVKKDLNSEGIDINGLTVLPGSTNVYTLTMDFDQYKDAKSDADAIAKGFAYLDDFPEEALDVDTNNFTYKDSQGNAVSGITATVYNSISDAPEDIQASIKENGINVNGAFVWFSVDNPTDFFNKYVVTGNSITITAPMTVKKDVADGTSYSNVAYQFDFGKAYQTETVTNNVSRPNPTKDVVISVGDTNSLNNGEIKVGQTFNYELNGGVIKQATGTPLEEYGFTDDYDQTHDTYNGTYVVKLNSDVTLKDGKVLKSGTDVTEFTDSTVDTENGKINIEFKKDFLKQVDLSKGDFSASAYVSMTRTASGDVDNTYINTINGVEYTSNTVTTHTPEVPETPVPEKETPVTPSETPVSPKAEATPTQNNVTPTPASKELPQMSDSDDNVLAELGLVAVALAGGLGLAGYKKRKDA</sequence>
<feature type="domain" description="Adhesin isopeptide-forming adherence" evidence="3">
    <location>
        <begin position="93"/>
        <end position="241"/>
    </location>
</feature>
<dbReference type="Pfam" id="PF16364">
    <property type="entry name" value="Antigen_C"/>
    <property type="match status" value="5"/>
</dbReference>
<feature type="compositionally biased region" description="Polar residues" evidence="1">
    <location>
        <begin position="2551"/>
        <end position="2561"/>
    </location>
</feature>